<protein>
    <submittedName>
        <fullName evidence="1">Uncharacterized protein</fullName>
    </submittedName>
</protein>
<proteinExistence type="predicted"/>
<dbReference type="EMBL" id="JAWLVV010000001">
    <property type="protein sequence ID" value="MDV7288742.1"/>
    <property type="molecule type" value="Genomic_DNA"/>
</dbReference>
<sequence>MSDAYALKQPHPNGGEWIQEFDSLAEAVQYRKNNGGVLVRREPLPGEPGLWWVEVKEWTIGMAIESGQGPDGLLSD</sequence>
<dbReference type="Proteomes" id="UP001186041">
    <property type="component" value="Unassembled WGS sequence"/>
</dbReference>
<dbReference type="RefSeq" id="WP_317721459.1">
    <property type="nucleotide sequence ID" value="NZ_JAWLVK010000001.1"/>
</dbReference>
<evidence type="ECO:0000313" key="2">
    <source>
        <dbReference type="Proteomes" id="UP001186041"/>
    </source>
</evidence>
<name>A0AAE4V7T9_MYCFO</name>
<gene>
    <name evidence="1" type="ORF">R4485_01020</name>
</gene>
<comment type="caution">
    <text evidence="1">The sequence shown here is derived from an EMBL/GenBank/DDBJ whole genome shotgun (WGS) entry which is preliminary data.</text>
</comment>
<evidence type="ECO:0000313" key="1">
    <source>
        <dbReference type="EMBL" id="MDV7288742.1"/>
    </source>
</evidence>
<accession>A0AAE4V7T9</accession>
<dbReference type="AlphaFoldDB" id="A0AAE4V7T9"/>
<reference evidence="1" key="1">
    <citation type="submission" date="2023-10" db="EMBL/GenBank/DDBJ databases">
        <title>Mycolicibacterium fortuitum clinical isolates causing pulmonary infections in humans.</title>
        <authorList>
            <person name="Mejia-Ponce P.M."/>
            <person name="Zenteno-Cuevas R."/>
            <person name="Licona-Cassani C."/>
        </authorList>
    </citation>
    <scope>NUCLEOTIDE SEQUENCE</scope>
    <source>
        <strain evidence="1">M8</strain>
    </source>
</reference>
<organism evidence="1 2">
    <name type="scientific">Mycolicibacterium fortuitum</name>
    <name type="common">Mycobacterium fortuitum</name>
    <dbReference type="NCBI Taxonomy" id="1766"/>
    <lineage>
        <taxon>Bacteria</taxon>
        <taxon>Bacillati</taxon>
        <taxon>Actinomycetota</taxon>
        <taxon>Actinomycetes</taxon>
        <taxon>Mycobacteriales</taxon>
        <taxon>Mycobacteriaceae</taxon>
        <taxon>Mycolicibacterium</taxon>
    </lineage>
</organism>